<evidence type="ECO:0000259" key="2">
    <source>
        <dbReference type="Pfam" id="PF13649"/>
    </source>
</evidence>
<dbReference type="GO" id="GO:0008168">
    <property type="term" value="F:methyltransferase activity"/>
    <property type="evidence" value="ECO:0007669"/>
    <property type="project" value="UniProtKB-KW"/>
</dbReference>
<evidence type="ECO:0000313" key="4">
    <source>
        <dbReference type="Proteomes" id="UP001243717"/>
    </source>
</evidence>
<name>A0ABU1AIG3_9BACT</name>
<organism evidence="3 4">
    <name type="scientific">Thalassobacterium sedimentorum</name>
    <dbReference type="NCBI Taxonomy" id="3041258"/>
    <lineage>
        <taxon>Bacteria</taxon>
        <taxon>Pseudomonadati</taxon>
        <taxon>Verrucomicrobiota</taxon>
        <taxon>Opitutia</taxon>
        <taxon>Puniceicoccales</taxon>
        <taxon>Coraliomargaritaceae</taxon>
        <taxon>Thalassobacterium</taxon>
    </lineage>
</organism>
<dbReference type="PANTHER" id="PTHR43861">
    <property type="entry name" value="TRANS-ACONITATE 2-METHYLTRANSFERASE-RELATED"/>
    <property type="match status" value="1"/>
</dbReference>
<keyword evidence="4" id="KW-1185">Reference proteome</keyword>
<evidence type="ECO:0000256" key="1">
    <source>
        <dbReference type="ARBA" id="ARBA00022679"/>
    </source>
</evidence>
<dbReference type="Gene3D" id="3.40.50.150">
    <property type="entry name" value="Vaccinia Virus protein VP39"/>
    <property type="match status" value="1"/>
</dbReference>
<keyword evidence="3" id="KW-0489">Methyltransferase</keyword>
<sequence length="202" mass="22592">MKSFWDERYDKFEYIYGTNPNDFLAEVAPTIAQPKGKRALCLADGEGRNGVYLAKLGFDVTSVDLSIVGLRKAQKLAKSEQQKLTTIHADLANFDLGIERYDLIVSIFAHFPEDLRKKIHKQIPPALRPGGSLILEAYTPANVGRGVGGPPTIETAYSSKILTEDFEQLLIQRIEEREREIHEGSIHKGLSAIIQLLACKKR</sequence>
<dbReference type="EMBL" id="JARXIC010000003">
    <property type="protein sequence ID" value="MDQ8193418.1"/>
    <property type="molecule type" value="Genomic_DNA"/>
</dbReference>
<evidence type="ECO:0000313" key="3">
    <source>
        <dbReference type="EMBL" id="MDQ8193418.1"/>
    </source>
</evidence>
<dbReference type="PANTHER" id="PTHR43861:SF3">
    <property type="entry name" value="PUTATIVE (AFU_ORTHOLOGUE AFUA_2G14390)-RELATED"/>
    <property type="match status" value="1"/>
</dbReference>
<dbReference type="SUPFAM" id="SSF53335">
    <property type="entry name" value="S-adenosyl-L-methionine-dependent methyltransferases"/>
    <property type="match status" value="1"/>
</dbReference>
<dbReference type="GO" id="GO:0032259">
    <property type="term" value="P:methylation"/>
    <property type="evidence" value="ECO:0007669"/>
    <property type="project" value="UniProtKB-KW"/>
</dbReference>
<dbReference type="Pfam" id="PF13649">
    <property type="entry name" value="Methyltransf_25"/>
    <property type="match status" value="1"/>
</dbReference>
<dbReference type="Proteomes" id="UP001243717">
    <property type="component" value="Unassembled WGS sequence"/>
</dbReference>
<dbReference type="InterPro" id="IPR029063">
    <property type="entry name" value="SAM-dependent_MTases_sf"/>
</dbReference>
<comment type="caution">
    <text evidence="3">The sequence shown here is derived from an EMBL/GenBank/DDBJ whole genome shotgun (WGS) entry which is preliminary data.</text>
</comment>
<proteinExistence type="predicted"/>
<protein>
    <submittedName>
        <fullName evidence="3">Class I SAM-dependent methyltransferase</fullName>
        <ecNumber evidence="3">2.1.-.-</ecNumber>
    </submittedName>
</protein>
<dbReference type="CDD" id="cd02440">
    <property type="entry name" value="AdoMet_MTases"/>
    <property type="match status" value="1"/>
</dbReference>
<reference evidence="3 4" key="1">
    <citation type="submission" date="2023-04" db="EMBL/GenBank/DDBJ databases">
        <title>A novel bacteria isolated from coastal sediment.</title>
        <authorList>
            <person name="Liu X.-J."/>
            <person name="Du Z.-J."/>
        </authorList>
    </citation>
    <scope>NUCLEOTIDE SEQUENCE [LARGE SCALE GENOMIC DNA]</scope>
    <source>
        <strain evidence="3 4">SDUM461004</strain>
    </source>
</reference>
<dbReference type="EC" id="2.1.-.-" evidence="3"/>
<gene>
    <name evidence="3" type="ORF">QEH59_03215</name>
</gene>
<dbReference type="InterPro" id="IPR041698">
    <property type="entry name" value="Methyltransf_25"/>
</dbReference>
<feature type="domain" description="Methyltransferase" evidence="2">
    <location>
        <begin position="40"/>
        <end position="131"/>
    </location>
</feature>
<dbReference type="RefSeq" id="WP_308983913.1">
    <property type="nucleotide sequence ID" value="NZ_JARXIC010000003.1"/>
</dbReference>
<accession>A0ABU1AIG3</accession>
<keyword evidence="1 3" id="KW-0808">Transferase</keyword>